<accession>A0A2V3E2Q4</accession>
<reference evidence="1 2" key="1">
    <citation type="submission" date="2018-05" db="EMBL/GenBank/DDBJ databases">
        <title>Genetic diversity of glacier-inhabiting Cryobacterium bacteria in China and description of Cryobacterium mengkeensis sp. nov. and Arthrobacter glacialis sp. nov.</title>
        <authorList>
            <person name="Liu Q."/>
            <person name="Xin Y.-H."/>
        </authorList>
    </citation>
    <scope>NUCLEOTIDE SEQUENCE [LARGE SCALE GENOMIC DNA]</scope>
    <source>
        <strain evidence="1 2">GP3</strain>
    </source>
</reference>
<dbReference type="Proteomes" id="UP000246303">
    <property type="component" value="Unassembled WGS sequence"/>
</dbReference>
<gene>
    <name evidence="1" type="ORF">CVS29_02885</name>
</gene>
<proteinExistence type="predicted"/>
<sequence>MATELLEACSWATPNQAQHGCHGDQDGQHKDCGAVPNAVGPTCLARCLGSSGLRISHSTIPAIRAQAGMTTSKGKAFVVVLGVLGCLEFTDKLIPF</sequence>
<dbReference type="AlphaFoldDB" id="A0A2V3E2Q4"/>
<comment type="caution">
    <text evidence="1">The sequence shown here is derived from an EMBL/GenBank/DDBJ whole genome shotgun (WGS) entry which is preliminary data.</text>
</comment>
<organism evidence="1 2">
    <name type="scientific">Arthrobacter psychrochitiniphilus</name>
    <dbReference type="NCBI Taxonomy" id="291045"/>
    <lineage>
        <taxon>Bacteria</taxon>
        <taxon>Bacillati</taxon>
        <taxon>Actinomycetota</taxon>
        <taxon>Actinomycetes</taxon>
        <taxon>Micrococcales</taxon>
        <taxon>Micrococcaceae</taxon>
        <taxon>Arthrobacter</taxon>
    </lineage>
</organism>
<name>A0A2V3E2Q4_9MICC</name>
<evidence type="ECO:0000313" key="1">
    <source>
        <dbReference type="EMBL" id="PXA69504.1"/>
    </source>
</evidence>
<protein>
    <submittedName>
        <fullName evidence="1">Uncharacterized protein</fullName>
    </submittedName>
</protein>
<dbReference type="EMBL" id="QHLZ01000001">
    <property type="protein sequence ID" value="PXA69504.1"/>
    <property type="molecule type" value="Genomic_DNA"/>
</dbReference>
<evidence type="ECO:0000313" key="2">
    <source>
        <dbReference type="Proteomes" id="UP000246303"/>
    </source>
</evidence>
<keyword evidence="2" id="KW-1185">Reference proteome</keyword>